<feature type="domain" description="Ig-like" evidence="2">
    <location>
        <begin position="446"/>
        <end position="537"/>
    </location>
</feature>
<dbReference type="SUPFAM" id="SSF48726">
    <property type="entry name" value="Immunoglobulin"/>
    <property type="match status" value="6"/>
</dbReference>
<dbReference type="GO" id="GO:0055013">
    <property type="term" value="P:cardiac muscle cell development"/>
    <property type="evidence" value="ECO:0007669"/>
    <property type="project" value="UniProtKB-ARBA"/>
</dbReference>
<feature type="domain" description="Ig-like" evidence="2">
    <location>
        <begin position="254"/>
        <end position="344"/>
    </location>
</feature>
<feature type="domain" description="Ig-like" evidence="2">
    <location>
        <begin position="1"/>
        <end position="76"/>
    </location>
</feature>
<dbReference type="InterPro" id="IPR003598">
    <property type="entry name" value="Ig_sub2"/>
</dbReference>
<feature type="domain" description="Ig-like" evidence="2">
    <location>
        <begin position="162"/>
        <end position="248"/>
    </location>
</feature>
<evidence type="ECO:0000256" key="1">
    <source>
        <dbReference type="ARBA" id="ARBA00023319"/>
    </source>
</evidence>
<dbReference type="STRING" id="303518.ENSPNYP00000030967"/>
<dbReference type="GeneTree" id="ENSGT01110000267173"/>
<name>A0A3B4H5B8_9CICH</name>
<dbReference type="FunFam" id="2.60.40.10:FF:000107">
    <property type="entry name" value="Myosin, light chain kinase a"/>
    <property type="match status" value="3"/>
</dbReference>
<dbReference type="InterPro" id="IPR013783">
    <property type="entry name" value="Ig-like_fold"/>
</dbReference>
<feature type="domain" description="Ig-like" evidence="2">
    <location>
        <begin position="353"/>
        <end position="441"/>
    </location>
</feature>
<reference evidence="3" key="1">
    <citation type="submission" date="2023-09" db="UniProtKB">
        <authorList>
            <consortium name="Ensembl"/>
        </authorList>
    </citation>
    <scope>IDENTIFICATION</scope>
</reference>
<dbReference type="InterPro" id="IPR007110">
    <property type="entry name" value="Ig-like_dom"/>
</dbReference>
<dbReference type="PROSITE" id="PS50835">
    <property type="entry name" value="IG_LIKE"/>
    <property type="match status" value="6"/>
</dbReference>
<dbReference type="Ensembl" id="ENSPNYT00000031716.1">
    <property type="protein sequence ID" value="ENSPNYP00000030967.1"/>
    <property type="gene ID" value="ENSPNYG00000023338.1"/>
</dbReference>
<dbReference type="SMART" id="SM00408">
    <property type="entry name" value="IGc2"/>
    <property type="match status" value="5"/>
</dbReference>
<dbReference type="InterPro" id="IPR036179">
    <property type="entry name" value="Ig-like_dom_sf"/>
</dbReference>
<proteinExistence type="predicted"/>
<feature type="domain" description="Ig-like" evidence="2">
    <location>
        <begin position="80"/>
        <end position="119"/>
    </location>
</feature>
<dbReference type="GO" id="GO:0003007">
    <property type="term" value="P:heart morphogenesis"/>
    <property type="evidence" value="ECO:0007669"/>
    <property type="project" value="UniProtKB-ARBA"/>
</dbReference>
<organism evidence="3">
    <name type="scientific">Pundamilia nyererei</name>
    <dbReference type="NCBI Taxonomy" id="303518"/>
    <lineage>
        <taxon>Eukaryota</taxon>
        <taxon>Metazoa</taxon>
        <taxon>Chordata</taxon>
        <taxon>Craniata</taxon>
        <taxon>Vertebrata</taxon>
        <taxon>Euteleostomi</taxon>
        <taxon>Actinopterygii</taxon>
        <taxon>Neopterygii</taxon>
        <taxon>Teleostei</taxon>
        <taxon>Neoteleostei</taxon>
        <taxon>Acanthomorphata</taxon>
        <taxon>Ovalentaria</taxon>
        <taxon>Cichlomorphae</taxon>
        <taxon>Cichliformes</taxon>
        <taxon>Cichlidae</taxon>
        <taxon>African cichlids</taxon>
        <taxon>Pseudocrenilabrinae</taxon>
        <taxon>Haplochromini</taxon>
        <taxon>Pundamilia</taxon>
    </lineage>
</organism>
<keyword evidence="1" id="KW-0393">Immunoglobulin domain</keyword>
<dbReference type="SMART" id="SM00409">
    <property type="entry name" value="IG"/>
    <property type="match status" value="5"/>
</dbReference>
<evidence type="ECO:0000313" key="3">
    <source>
        <dbReference type="Ensembl" id="ENSPNYP00000030967.1"/>
    </source>
</evidence>
<dbReference type="AlphaFoldDB" id="A0A3B4H5B8"/>
<sequence length="545" mass="59912">SGETVSLEVTVCGSPELKTTWFKGNKELSPNAKYHLSFKKQLATLKILSADKADAGEYTLQVTNHVGTSSCKIKLTLIPPSFIKKLRDTHLVVGKPGEMECKITGSTPLTTSWFHNGQEINSGPNYDISSMDNVRTLRIPDQKFGYNKSFLFESFYWKSEPPSFSETPEARETLPGQSVSFLAKVKGSIPIKIKWFRGAKEMQHGRGCEISLKDDVATLVLHKVEKSHAGEYTCQIVNAAGKESCSVFLFVKEPVHFVKRLRDISIEKNKPLRLEVAYAGTPTVNVTWEKDGKLIQASYLHNMITTDTSCILEVLNSERMEAAGRYYCEVDNGAGSDKCEAQVTILGKMIEPPYFVDKLEPVEVTMGEAVTLECRIAGTPVISVAWFKEDGKLRKSNSCSMDFADGVATLQLFKSTKSDHGEYICKAENRVGSASTSCSVTVKVPPNFTRKPSESMVDSVGKTVKIEGRVSGSQPLTVSWYKDNSEIRASDKYDISFKNNMAVLCVRGSTGSDGGVYTCEASNEAGKASCNVSLTVTGRTLSFRV</sequence>
<dbReference type="InterPro" id="IPR003599">
    <property type="entry name" value="Ig_sub"/>
</dbReference>
<dbReference type="Pfam" id="PF07679">
    <property type="entry name" value="I-set"/>
    <property type="match status" value="6"/>
</dbReference>
<dbReference type="FunFam" id="2.60.40.10:FF:000022">
    <property type="entry name" value="Cardiac titin"/>
    <property type="match status" value="3"/>
</dbReference>
<dbReference type="Gene3D" id="2.60.40.10">
    <property type="entry name" value="Immunoglobulins"/>
    <property type="match status" value="6"/>
</dbReference>
<accession>A0A3B4H5B8</accession>
<dbReference type="InterPro" id="IPR013098">
    <property type="entry name" value="Ig_I-set"/>
</dbReference>
<protein>
    <recommendedName>
        <fullName evidence="2">Ig-like domain-containing protein</fullName>
    </recommendedName>
</protein>
<dbReference type="PANTHER" id="PTHR47633">
    <property type="entry name" value="IMMUNOGLOBULIN"/>
    <property type="match status" value="1"/>
</dbReference>
<evidence type="ECO:0000259" key="2">
    <source>
        <dbReference type="PROSITE" id="PS50835"/>
    </source>
</evidence>